<dbReference type="EMBL" id="CP026105">
    <property type="protein sequence ID" value="AUT69216.1"/>
    <property type="molecule type" value="Genomic_DNA"/>
</dbReference>
<dbReference type="KEGG" id="phs:C2L64_13635"/>
<organism evidence="1 2">
    <name type="scientific">Paraburkholderia hospita</name>
    <dbReference type="NCBI Taxonomy" id="169430"/>
    <lineage>
        <taxon>Bacteria</taxon>
        <taxon>Pseudomonadati</taxon>
        <taxon>Pseudomonadota</taxon>
        <taxon>Betaproteobacteria</taxon>
        <taxon>Burkholderiales</taxon>
        <taxon>Burkholderiaceae</taxon>
        <taxon>Paraburkholderia</taxon>
    </lineage>
</organism>
<evidence type="ECO:0008006" key="3">
    <source>
        <dbReference type="Google" id="ProtNLM"/>
    </source>
</evidence>
<sequence>MNNLFFRSTRRVLKGAASLMPDDLYLAFSHRRRIGRFPNMKRPKAFNEMILMRCLQPDPRWSSLADKLRVREYVRERIGERYLIPLLAAPDVFTKDVFDSLPSSFVMKANHGSNFVEVVLDKSKRSFEELRRIAGRWLSIDYYRVAREQHYKGIQPRIFFETLLLDQAGTVPSDYKMHMFGRGPDGPVIYTGIISDRFGTPRADVYDARWNRLDLAWGDYARSERAVPRPSNWEELSSVAMALADGLGYVRVDFYSCDDQIFFGELTFTPGGGTMPYTPDRCDYDWGRILQNANYSVTRG</sequence>
<gene>
    <name evidence="1" type="ORF">C2L64_13635</name>
</gene>
<reference evidence="1 2" key="1">
    <citation type="submission" date="2018-01" db="EMBL/GenBank/DDBJ databases">
        <title>Species boundaries and ecological features among Paraburkholderia terrae DSMZ17804T, P. hospita DSMZ17164T and P. caribensis DSMZ13236T.</title>
        <authorList>
            <person name="Pratama A.A."/>
        </authorList>
    </citation>
    <scope>NUCLEOTIDE SEQUENCE [LARGE SCALE GENOMIC DNA]</scope>
    <source>
        <strain evidence="1 2">DSM 17164</strain>
    </source>
</reference>
<proteinExistence type="predicted"/>
<evidence type="ECO:0000313" key="2">
    <source>
        <dbReference type="Proteomes" id="UP000236649"/>
    </source>
</evidence>
<dbReference type="Proteomes" id="UP000236649">
    <property type="component" value="Chromosome 1"/>
</dbReference>
<dbReference type="AlphaFoldDB" id="A0AAN1J876"/>
<evidence type="ECO:0000313" key="1">
    <source>
        <dbReference type="EMBL" id="AUT69216.1"/>
    </source>
</evidence>
<protein>
    <recommendedName>
        <fullName evidence="3">TupA-like ATPgrasp</fullName>
    </recommendedName>
</protein>
<dbReference type="RefSeq" id="WP_090839171.1">
    <property type="nucleotide sequence ID" value="NZ_CADFGJ010000089.1"/>
</dbReference>
<name>A0AAN1J876_9BURK</name>
<dbReference type="Pfam" id="PF14305">
    <property type="entry name" value="ATPgrasp_TupA"/>
    <property type="match status" value="1"/>
</dbReference>
<dbReference type="GeneID" id="55529369"/>
<accession>A0AAN1J876</accession>
<dbReference type="InterPro" id="IPR029465">
    <property type="entry name" value="ATPgrasp_TupA"/>
</dbReference>